<dbReference type="Proteomes" id="UP001218188">
    <property type="component" value="Unassembled WGS sequence"/>
</dbReference>
<name>A0AAD6RYT6_9AGAR</name>
<dbReference type="AlphaFoldDB" id="A0AAD6RYT6"/>
<sequence length="1256" mass="138322">MAALAALLARLPDTVLEQFRDASFTNNFRTKNAQLFSDTSWVDLDDLQAWLRQRGDIDLLHLDSNLPFDPRSMDGSDVFIQNAAFDGYPAVGFDETRSATPSSSYSYSHDDYQSSNYSLSGSEFNYLDASGLSTPYSGLDLFGEDISDSNLDWDPSLAAFFYSAEKSNQPPNDLSFAAALPFNSESDTAFPPGVASGSYTCFFSENIPPSHLQVPDPATVASGSGVSLFSPNTPLSHLQVPDPADAAAFLPPPQENFKFEEGNPRLMTQEEMDAAGEAWPWVPSNTVWLDKDVWSDVYVPPYPIPVTTSKKVSRIERVHGIPSQFPVPRVSTAFLVDFSSIRDACKNDDVEMLRLDKILKEKDCHSWDGTPGERGKNRAPTINGQLFASVGSFSSVQCRRSRQLCQGIHYCKSIDASLIDVERYELDPLARDAVNNAQIVQRQNQGSRIQDKVICYVNTVKTMKCTAKNASGGACGGYQVLKEAAKELPSGRKYYFACSNHSSSWTNHSGIQIPPDVDEDLCIRGFRGESIVDDSTNESCSRIIGSGSGKKGKSQCRESSPPAVYNVQSAQVSYAAFPHTKDGKAYVAPMCKRTCEASITFYVPLEEDKIPLVVVVPKIDLPHTHPPPPATKVPTNVKLLYENAVRAFGVSIATVNKVEQAASTIQIMGAAPALVHPSLLQATTKQAIISALKRREPGGDKSGWEGLFDLYQADQAKEPRERYMHSFDFLPGRSPPSAVITTFDNFLLGCVKDVRSLDQDTTFKRMKAGLLNEYELTAFFNALNRLFTFGRIYMDAKDADAFEFAWDKINEAFYGATGKHLSFKAWDPEGWLVTVSGDMEAAPWIGMARSFIKRMDSDKRPTVDEFLAKVVRVCTRHALSGLQKSVKPHVDEDQWTRFQRVLSLKTRQEVHDFGDWVFSLNIAPITAWWNHKINHKWLLPGLLECLSGLSHDDWMTTPFTSNGNETQHHWTNTQTGIGLGARECILRAKQADQAVGHQFEASLASGVMASNRNELSHRTTRNVKRHTSAVEKAKQASAANNKIKELRAELAILVAESKTSSSGVVRITQKSKAQSIAKAATQTTARKKKIPAAGELEGIQMASQEAPIPSDVLQRENVDEGTSQDELTGPANAPDDDAMAIYSEDAELGVPSLDPIAPSAPSPPPPRSESPAPSSTRRSTRKRGASTTHDDAPAPKLKKTEATIAPEASTSVKKRGKRKTKPWSVRHTDDKIYTSFEFLAQFPEEYRVLYGDTLPA</sequence>
<feature type="region of interest" description="Disordered" evidence="2">
    <location>
        <begin position="1150"/>
        <end position="1226"/>
    </location>
</feature>
<feature type="region of interest" description="Disordered" evidence="2">
    <location>
        <begin position="1116"/>
        <end position="1137"/>
    </location>
</feature>
<accession>A0AAD6RYT6</accession>
<dbReference type="EMBL" id="JARJCM010000374">
    <property type="protein sequence ID" value="KAJ7017863.1"/>
    <property type="molecule type" value="Genomic_DNA"/>
</dbReference>
<feature type="compositionally biased region" description="Basic residues" evidence="2">
    <location>
        <begin position="1212"/>
        <end position="1221"/>
    </location>
</feature>
<evidence type="ECO:0000313" key="4">
    <source>
        <dbReference type="Proteomes" id="UP001218188"/>
    </source>
</evidence>
<keyword evidence="1" id="KW-0175">Coiled coil</keyword>
<evidence type="ECO:0000256" key="2">
    <source>
        <dbReference type="SAM" id="MobiDB-lite"/>
    </source>
</evidence>
<proteinExistence type="predicted"/>
<protein>
    <submittedName>
        <fullName evidence="3">Uncharacterized protein</fullName>
    </submittedName>
</protein>
<evidence type="ECO:0000313" key="3">
    <source>
        <dbReference type="EMBL" id="KAJ7017863.1"/>
    </source>
</evidence>
<feature type="coiled-coil region" evidence="1">
    <location>
        <begin position="1029"/>
        <end position="1056"/>
    </location>
</feature>
<comment type="caution">
    <text evidence="3">The sequence shown here is derived from an EMBL/GenBank/DDBJ whole genome shotgun (WGS) entry which is preliminary data.</text>
</comment>
<gene>
    <name evidence="3" type="ORF">C8F04DRAFT_1405479</name>
</gene>
<feature type="compositionally biased region" description="Pro residues" evidence="2">
    <location>
        <begin position="1158"/>
        <end position="1168"/>
    </location>
</feature>
<reference evidence="3" key="1">
    <citation type="submission" date="2023-03" db="EMBL/GenBank/DDBJ databases">
        <title>Massive genome expansion in bonnet fungi (Mycena s.s.) driven by repeated elements and novel gene families across ecological guilds.</title>
        <authorList>
            <consortium name="Lawrence Berkeley National Laboratory"/>
            <person name="Harder C.B."/>
            <person name="Miyauchi S."/>
            <person name="Viragh M."/>
            <person name="Kuo A."/>
            <person name="Thoen E."/>
            <person name="Andreopoulos B."/>
            <person name="Lu D."/>
            <person name="Skrede I."/>
            <person name="Drula E."/>
            <person name="Henrissat B."/>
            <person name="Morin E."/>
            <person name="Kohler A."/>
            <person name="Barry K."/>
            <person name="LaButti K."/>
            <person name="Morin E."/>
            <person name="Salamov A."/>
            <person name="Lipzen A."/>
            <person name="Mereny Z."/>
            <person name="Hegedus B."/>
            <person name="Baldrian P."/>
            <person name="Stursova M."/>
            <person name="Weitz H."/>
            <person name="Taylor A."/>
            <person name="Grigoriev I.V."/>
            <person name="Nagy L.G."/>
            <person name="Martin F."/>
            <person name="Kauserud H."/>
        </authorList>
    </citation>
    <scope>NUCLEOTIDE SEQUENCE</scope>
    <source>
        <strain evidence="3">CBHHK200</strain>
    </source>
</reference>
<keyword evidence="4" id="KW-1185">Reference proteome</keyword>
<evidence type="ECO:0000256" key="1">
    <source>
        <dbReference type="SAM" id="Coils"/>
    </source>
</evidence>
<feature type="compositionally biased region" description="Basic and acidic residues" evidence="2">
    <location>
        <begin position="1188"/>
        <end position="1201"/>
    </location>
</feature>
<organism evidence="3 4">
    <name type="scientific">Mycena alexandri</name>
    <dbReference type="NCBI Taxonomy" id="1745969"/>
    <lineage>
        <taxon>Eukaryota</taxon>
        <taxon>Fungi</taxon>
        <taxon>Dikarya</taxon>
        <taxon>Basidiomycota</taxon>
        <taxon>Agaricomycotina</taxon>
        <taxon>Agaricomycetes</taxon>
        <taxon>Agaricomycetidae</taxon>
        <taxon>Agaricales</taxon>
        <taxon>Marasmiineae</taxon>
        <taxon>Mycenaceae</taxon>
        <taxon>Mycena</taxon>
    </lineage>
</organism>